<gene>
    <name evidence="1" type="ORF">E4021_06170</name>
</gene>
<proteinExistence type="predicted"/>
<evidence type="ECO:0000313" key="2">
    <source>
        <dbReference type="Proteomes" id="UP000308528"/>
    </source>
</evidence>
<comment type="caution">
    <text evidence="1">The sequence shown here is derived from an EMBL/GenBank/DDBJ whole genome shotgun (WGS) entry which is preliminary data.</text>
</comment>
<accession>A0A4S4NKI8</accession>
<evidence type="ECO:0000313" key="1">
    <source>
        <dbReference type="EMBL" id="THH40319.1"/>
    </source>
</evidence>
<dbReference type="AlphaFoldDB" id="A0A4S4NKI8"/>
<protein>
    <submittedName>
        <fullName evidence="1">Uncharacterized protein</fullName>
    </submittedName>
</protein>
<keyword evidence="2" id="KW-1185">Reference proteome</keyword>
<reference evidence="1 2" key="1">
    <citation type="submission" date="2019-04" db="EMBL/GenBank/DDBJ databases">
        <title>Lewinella litorea sp. nov., isolated from a marine sand.</title>
        <authorList>
            <person name="Yoon J.-H."/>
        </authorList>
    </citation>
    <scope>NUCLEOTIDE SEQUENCE [LARGE SCALE GENOMIC DNA]</scope>
    <source>
        <strain evidence="1 2">HSMS-39</strain>
    </source>
</reference>
<dbReference type="EMBL" id="SRSF01000002">
    <property type="protein sequence ID" value="THH40319.1"/>
    <property type="molecule type" value="Genomic_DNA"/>
</dbReference>
<dbReference type="RefSeq" id="WP_136457465.1">
    <property type="nucleotide sequence ID" value="NZ_SRSF01000002.1"/>
</dbReference>
<name>A0A4S4NKI8_9BACT</name>
<dbReference type="OrthoDB" id="1494466at2"/>
<sequence>MVEALINSTLDALAQPANRKNGIAEAVLNFLRPAFSDEEEFEEVKADPSSDESDERVRERLDDYLTGHPDRIEKLEDILDRQDGIGGVR</sequence>
<dbReference type="Proteomes" id="UP000308528">
    <property type="component" value="Unassembled WGS sequence"/>
</dbReference>
<organism evidence="1 2">
    <name type="scientific">Neolewinella litorea</name>
    <dbReference type="NCBI Taxonomy" id="2562452"/>
    <lineage>
        <taxon>Bacteria</taxon>
        <taxon>Pseudomonadati</taxon>
        <taxon>Bacteroidota</taxon>
        <taxon>Saprospiria</taxon>
        <taxon>Saprospirales</taxon>
        <taxon>Lewinellaceae</taxon>
        <taxon>Neolewinella</taxon>
    </lineage>
</organism>